<keyword evidence="2" id="KW-1185">Reference proteome</keyword>
<reference evidence="2" key="2">
    <citation type="submission" date="2015-01" db="EMBL/GenBank/DDBJ databases">
        <title>Evolutionary Origins and Diversification of the Mycorrhizal Mutualists.</title>
        <authorList>
            <consortium name="DOE Joint Genome Institute"/>
            <consortium name="Mycorrhizal Genomics Consortium"/>
            <person name="Kohler A."/>
            <person name="Kuo A."/>
            <person name="Nagy L.G."/>
            <person name="Floudas D."/>
            <person name="Copeland A."/>
            <person name="Barry K.W."/>
            <person name="Cichocki N."/>
            <person name="Veneault-Fourrey C."/>
            <person name="LaButti K."/>
            <person name="Lindquist E.A."/>
            <person name="Lipzen A."/>
            <person name="Lundell T."/>
            <person name="Morin E."/>
            <person name="Murat C."/>
            <person name="Riley R."/>
            <person name="Ohm R."/>
            <person name="Sun H."/>
            <person name="Tunlid A."/>
            <person name="Henrissat B."/>
            <person name="Grigoriev I.V."/>
            <person name="Hibbett D.S."/>
            <person name="Martin F."/>
        </authorList>
    </citation>
    <scope>NUCLEOTIDE SEQUENCE [LARGE SCALE GENOMIC DNA]</scope>
    <source>
        <strain evidence="2">UH-Slu-Lm8-n1</strain>
    </source>
</reference>
<organism evidence="1 2">
    <name type="scientific">Suillus luteus UH-Slu-Lm8-n1</name>
    <dbReference type="NCBI Taxonomy" id="930992"/>
    <lineage>
        <taxon>Eukaryota</taxon>
        <taxon>Fungi</taxon>
        <taxon>Dikarya</taxon>
        <taxon>Basidiomycota</taxon>
        <taxon>Agaricomycotina</taxon>
        <taxon>Agaricomycetes</taxon>
        <taxon>Agaricomycetidae</taxon>
        <taxon>Boletales</taxon>
        <taxon>Suillineae</taxon>
        <taxon>Suillaceae</taxon>
        <taxon>Suillus</taxon>
    </lineage>
</organism>
<dbReference type="PANTHER" id="PTHR28015">
    <property type="entry name" value="ATP SYNTHASE ASSEMBLY FACTOR FMC1, MITOCHONDRIAL"/>
    <property type="match status" value="1"/>
</dbReference>
<dbReference type="HOGENOM" id="CLU_128881_2_1_1"/>
<gene>
    <name evidence="1" type="ORF">CY34DRAFT_797586</name>
</gene>
<protein>
    <recommendedName>
        <fullName evidence="3">Complex 1 LYR protein</fullName>
    </recommendedName>
</protein>
<dbReference type="GO" id="GO:0033615">
    <property type="term" value="P:mitochondrial proton-transporting ATP synthase complex assembly"/>
    <property type="evidence" value="ECO:0007669"/>
    <property type="project" value="InterPro"/>
</dbReference>
<dbReference type="OrthoDB" id="15893at2759"/>
<evidence type="ECO:0000313" key="1">
    <source>
        <dbReference type="EMBL" id="KIK48808.1"/>
    </source>
</evidence>
<dbReference type="Pfam" id="PF13233">
    <property type="entry name" value="Complex1_LYR_2"/>
    <property type="match status" value="1"/>
</dbReference>
<dbReference type="GO" id="GO:0005759">
    <property type="term" value="C:mitochondrial matrix"/>
    <property type="evidence" value="ECO:0007669"/>
    <property type="project" value="TreeGrafter"/>
</dbReference>
<dbReference type="InParanoid" id="A0A0D0C1N0"/>
<sequence>MVAHHTHAYRQVVREIAKATVKPRLARNKDIASNFRALFAQSGRPEDAQFQHDMKNALTFLRSQREHKALLERYNPLIDLTAEERIEATARRVGLNMPKTHVPEA</sequence>
<reference evidence="1 2" key="1">
    <citation type="submission" date="2014-04" db="EMBL/GenBank/DDBJ databases">
        <authorList>
            <consortium name="DOE Joint Genome Institute"/>
            <person name="Kuo A."/>
            <person name="Ruytinx J."/>
            <person name="Rineau F."/>
            <person name="Colpaert J."/>
            <person name="Kohler A."/>
            <person name="Nagy L.G."/>
            <person name="Floudas D."/>
            <person name="Copeland A."/>
            <person name="Barry K.W."/>
            <person name="Cichocki N."/>
            <person name="Veneault-Fourrey C."/>
            <person name="LaButti K."/>
            <person name="Lindquist E.A."/>
            <person name="Lipzen A."/>
            <person name="Lundell T."/>
            <person name="Morin E."/>
            <person name="Murat C."/>
            <person name="Sun H."/>
            <person name="Tunlid A."/>
            <person name="Henrissat B."/>
            <person name="Grigoriev I.V."/>
            <person name="Hibbett D.S."/>
            <person name="Martin F."/>
            <person name="Nordberg H.P."/>
            <person name="Cantor M.N."/>
            <person name="Hua S.X."/>
        </authorList>
    </citation>
    <scope>NUCLEOTIDE SEQUENCE [LARGE SCALE GENOMIC DNA]</scope>
    <source>
        <strain evidence="1 2">UH-Slu-Lm8-n1</strain>
    </source>
</reference>
<dbReference type="PANTHER" id="PTHR28015:SF1">
    <property type="entry name" value="ATP SYNTHASE ASSEMBLY FACTOR FMC1, MITOCHONDRIAL"/>
    <property type="match status" value="1"/>
</dbReference>
<dbReference type="AlphaFoldDB" id="A0A0D0C1N0"/>
<dbReference type="EMBL" id="KN835135">
    <property type="protein sequence ID" value="KIK48808.1"/>
    <property type="molecule type" value="Genomic_DNA"/>
</dbReference>
<dbReference type="Proteomes" id="UP000054485">
    <property type="component" value="Unassembled WGS sequence"/>
</dbReference>
<dbReference type="FunCoup" id="A0A0D0C1N0">
    <property type="interactions" value="18"/>
</dbReference>
<evidence type="ECO:0008006" key="3">
    <source>
        <dbReference type="Google" id="ProtNLM"/>
    </source>
</evidence>
<accession>A0A0D0C1N0</accession>
<evidence type="ECO:0000313" key="2">
    <source>
        <dbReference type="Proteomes" id="UP000054485"/>
    </source>
</evidence>
<proteinExistence type="predicted"/>
<name>A0A0D0C1N0_9AGAM</name>
<dbReference type="STRING" id="930992.A0A0D0C1N0"/>
<dbReference type="InterPro" id="IPR039196">
    <property type="entry name" value="Fmc1"/>
</dbReference>